<evidence type="ECO:0008006" key="3">
    <source>
        <dbReference type="Google" id="ProtNLM"/>
    </source>
</evidence>
<comment type="caution">
    <text evidence="1">The sequence shown here is derived from an EMBL/GenBank/DDBJ whole genome shotgun (WGS) entry which is preliminary data.</text>
</comment>
<evidence type="ECO:0000313" key="1">
    <source>
        <dbReference type="EMBL" id="NMU81897.1"/>
    </source>
</evidence>
<protein>
    <recommendedName>
        <fullName evidence="3">Bacterial Ig-like domain-containing protein</fullName>
    </recommendedName>
</protein>
<evidence type="ECO:0000313" key="2">
    <source>
        <dbReference type="Proteomes" id="UP000518904"/>
    </source>
</evidence>
<feature type="non-terminal residue" evidence="1">
    <location>
        <position position="90"/>
    </location>
</feature>
<feature type="non-terminal residue" evidence="1">
    <location>
        <position position="1"/>
    </location>
</feature>
<reference evidence="1 2" key="1">
    <citation type="submission" date="2020-04" db="EMBL/GenBank/DDBJ databases">
        <title>Whole-genome sequencing of Vibrio spp. from China reveals different genetic environments of blaCTX-M-14 among diverse lineages.</title>
        <authorList>
            <person name="Zheng Z."/>
            <person name="Ye L."/>
            <person name="Chen S."/>
        </authorList>
    </citation>
    <scope>NUCLEOTIDE SEQUENCE [LARGE SCALE GENOMIC DNA]</scope>
    <source>
        <strain evidence="1 2">Vb0551</strain>
    </source>
</reference>
<accession>A0A7Y0SE80</accession>
<sequence>DLPSSGENLAVEVRLPPNAVVGDIVTVSLTEATQAASSTSDTDGYEASATLTQTDIDARSVSVEFDKAPTEGQYVLEEKVTDSTGNTVKF</sequence>
<dbReference type="EMBL" id="JABCLB010000378">
    <property type="protein sequence ID" value="NMU81897.1"/>
    <property type="molecule type" value="Genomic_DNA"/>
</dbReference>
<dbReference type="AlphaFoldDB" id="A0A7Y0SE80"/>
<proteinExistence type="predicted"/>
<organism evidence="1 2">
    <name type="scientific">Vibrio parahaemolyticus</name>
    <dbReference type="NCBI Taxonomy" id="670"/>
    <lineage>
        <taxon>Bacteria</taxon>
        <taxon>Pseudomonadati</taxon>
        <taxon>Pseudomonadota</taxon>
        <taxon>Gammaproteobacteria</taxon>
        <taxon>Vibrionales</taxon>
        <taxon>Vibrionaceae</taxon>
        <taxon>Vibrio</taxon>
    </lineage>
</organism>
<name>A0A7Y0SE80_VIBPH</name>
<gene>
    <name evidence="1" type="ORF">HKB16_03300</name>
</gene>
<dbReference type="Proteomes" id="UP000518904">
    <property type="component" value="Unassembled WGS sequence"/>
</dbReference>